<protein>
    <submittedName>
        <fullName evidence="1">Uncharacterized protein</fullName>
    </submittedName>
</protein>
<evidence type="ECO:0000313" key="2">
    <source>
        <dbReference type="Proteomes" id="UP000596660"/>
    </source>
</evidence>
<keyword evidence="2" id="KW-1185">Reference proteome</keyword>
<dbReference type="EnsemblPlants" id="AUR62037437-RA">
    <property type="protein sequence ID" value="AUR62037437-RA:cds"/>
    <property type="gene ID" value="AUR62037437"/>
</dbReference>
<dbReference type="AlphaFoldDB" id="A0A803MYT4"/>
<dbReference type="Gramene" id="AUR62037437-RA">
    <property type="protein sequence ID" value="AUR62037437-RA:cds"/>
    <property type="gene ID" value="AUR62037437"/>
</dbReference>
<name>A0A803MYT4_CHEQI</name>
<evidence type="ECO:0000313" key="1">
    <source>
        <dbReference type="EnsemblPlants" id="AUR62037437-RA:cds"/>
    </source>
</evidence>
<dbReference type="Proteomes" id="UP000596660">
    <property type="component" value="Unplaced"/>
</dbReference>
<dbReference type="PANTHER" id="PTHR48475:SF1">
    <property type="entry name" value="RNASE H TYPE-1 DOMAIN-CONTAINING PROTEIN"/>
    <property type="match status" value="1"/>
</dbReference>
<accession>A0A803MYT4</accession>
<reference evidence="1" key="2">
    <citation type="submission" date="2021-03" db="UniProtKB">
        <authorList>
            <consortium name="EnsemblPlants"/>
        </authorList>
    </citation>
    <scope>IDENTIFICATION</scope>
</reference>
<organism evidence="1 2">
    <name type="scientific">Chenopodium quinoa</name>
    <name type="common">Quinoa</name>
    <dbReference type="NCBI Taxonomy" id="63459"/>
    <lineage>
        <taxon>Eukaryota</taxon>
        <taxon>Viridiplantae</taxon>
        <taxon>Streptophyta</taxon>
        <taxon>Embryophyta</taxon>
        <taxon>Tracheophyta</taxon>
        <taxon>Spermatophyta</taxon>
        <taxon>Magnoliopsida</taxon>
        <taxon>eudicotyledons</taxon>
        <taxon>Gunneridae</taxon>
        <taxon>Pentapetalae</taxon>
        <taxon>Caryophyllales</taxon>
        <taxon>Chenopodiaceae</taxon>
        <taxon>Chenopodioideae</taxon>
        <taxon>Atripliceae</taxon>
        <taxon>Chenopodium</taxon>
    </lineage>
</organism>
<reference evidence="1" key="1">
    <citation type="journal article" date="2017" name="Nature">
        <title>The genome of Chenopodium quinoa.</title>
        <authorList>
            <person name="Jarvis D.E."/>
            <person name="Ho Y.S."/>
            <person name="Lightfoot D.J."/>
            <person name="Schmoeckel S.M."/>
            <person name="Li B."/>
            <person name="Borm T.J.A."/>
            <person name="Ohyanagi H."/>
            <person name="Mineta K."/>
            <person name="Michell C.T."/>
            <person name="Saber N."/>
            <person name="Kharbatia N.M."/>
            <person name="Rupper R.R."/>
            <person name="Sharp A.R."/>
            <person name="Dally N."/>
            <person name="Boughton B.A."/>
            <person name="Woo Y.H."/>
            <person name="Gao G."/>
            <person name="Schijlen E.G.W.M."/>
            <person name="Guo X."/>
            <person name="Momin A.A."/>
            <person name="Negrao S."/>
            <person name="Al-Babili S."/>
            <person name="Gehring C."/>
            <person name="Roessner U."/>
            <person name="Jung C."/>
            <person name="Murphy K."/>
            <person name="Arold S.T."/>
            <person name="Gojobori T."/>
            <person name="van der Linden C.G."/>
            <person name="van Loo E.N."/>
            <person name="Jellen E.N."/>
            <person name="Maughan P.J."/>
            <person name="Tester M."/>
        </authorList>
    </citation>
    <scope>NUCLEOTIDE SEQUENCE [LARGE SCALE GENOMIC DNA]</scope>
    <source>
        <strain evidence="1">cv. PI 614886</strain>
    </source>
</reference>
<dbReference type="PANTHER" id="PTHR48475">
    <property type="entry name" value="RIBONUCLEASE H"/>
    <property type="match status" value="1"/>
</dbReference>
<sequence>MADALAGLAATLAVGAEETMSVPVCNRWVVAPKEYEVEDNEVEEVDMITICKIDKEDWRQPIIDNLDHQKLPNDPGHRTEICRRASRFILFKGALYRRSFDKLWLRCLEDEEAAKTIEELHSGIFGAHQSSPKLHDQVQIPSLRIAIQEDVTSDENDKLRLAELEALDEKRLQDQHKLQCYQARMTRAFNKKVRPCSF</sequence>
<proteinExistence type="predicted"/>